<dbReference type="Pfam" id="PF01753">
    <property type="entry name" value="zf-MYND"/>
    <property type="match status" value="1"/>
</dbReference>
<dbReference type="PROSITE" id="PS50280">
    <property type="entry name" value="SET"/>
    <property type="match status" value="1"/>
</dbReference>
<organism evidence="7 8">
    <name type="scientific">Hyaloscypha bicolor E</name>
    <dbReference type="NCBI Taxonomy" id="1095630"/>
    <lineage>
        <taxon>Eukaryota</taxon>
        <taxon>Fungi</taxon>
        <taxon>Dikarya</taxon>
        <taxon>Ascomycota</taxon>
        <taxon>Pezizomycotina</taxon>
        <taxon>Leotiomycetes</taxon>
        <taxon>Helotiales</taxon>
        <taxon>Hyaloscyphaceae</taxon>
        <taxon>Hyaloscypha</taxon>
        <taxon>Hyaloscypha bicolor</taxon>
    </lineage>
</organism>
<dbReference type="SUPFAM" id="SSF82199">
    <property type="entry name" value="SET domain"/>
    <property type="match status" value="1"/>
</dbReference>
<accession>A0A2J6SGC3</accession>
<dbReference type="InterPro" id="IPR046341">
    <property type="entry name" value="SET_dom_sf"/>
</dbReference>
<evidence type="ECO:0000256" key="1">
    <source>
        <dbReference type="ARBA" id="ARBA00022723"/>
    </source>
</evidence>
<dbReference type="GO" id="GO:0008270">
    <property type="term" value="F:zinc ion binding"/>
    <property type="evidence" value="ECO:0007669"/>
    <property type="project" value="UniProtKB-KW"/>
</dbReference>
<feature type="domain" description="MYND-type" evidence="6">
    <location>
        <begin position="50"/>
        <end position="95"/>
    </location>
</feature>
<dbReference type="GO" id="GO:0005634">
    <property type="term" value="C:nucleus"/>
    <property type="evidence" value="ECO:0007669"/>
    <property type="project" value="TreeGrafter"/>
</dbReference>
<protein>
    <submittedName>
        <fullName evidence="7">SET domain-containing protein</fullName>
    </submittedName>
</protein>
<dbReference type="Pfam" id="PF00856">
    <property type="entry name" value="SET"/>
    <property type="match status" value="1"/>
</dbReference>
<keyword evidence="2 4" id="KW-0863">Zinc-finger</keyword>
<dbReference type="STRING" id="1095630.A0A2J6SGC3"/>
<dbReference type="Gene3D" id="2.170.270.10">
    <property type="entry name" value="SET domain"/>
    <property type="match status" value="1"/>
</dbReference>
<dbReference type="InterPro" id="IPR001214">
    <property type="entry name" value="SET_dom"/>
</dbReference>
<dbReference type="RefSeq" id="XP_024726722.1">
    <property type="nucleotide sequence ID" value="XM_024886188.1"/>
</dbReference>
<dbReference type="Gene3D" id="6.10.140.2220">
    <property type="match status" value="1"/>
</dbReference>
<proteinExistence type="predicted"/>
<gene>
    <name evidence="7" type="ORF">K444DRAFT_657742</name>
</gene>
<dbReference type="PANTHER" id="PTHR12197">
    <property type="entry name" value="HISTONE-LYSINE N-METHYLTRANSFERASE SMYD"/>
    <property type="match status" value="1"/>
</dbReference>
<dbReference type="InterPro" id="IPR050869">
    <property type="entry name" value="H3K4_H4K5_MeTrfase"/>
</dbReference>
<dbReference type="OrthoDB" id="5945798at2759"/>
<evidence type="ECO:0000259" key="6">
    <source>
        <dbReference type="PROSITE" id="PS50865"/>
    </source>
</evidence>
<dbReference type="Proteomes" id="UP000235371">
    <property type="component" value="Unassembled WGS sequence"/>
</dbReference>
<reference evidence="7 8" key="1">
    <citation type="submission" date="2016-04" db="EMBL/GenBank/DDBJ databases">
        <title>A degradative enzymes factory behind the ericoid mycorrhizal symbiosis.</title>
        <authorList>
            <consortium name="DOE Joint Genome Institute"/>
            <person name="Martino E."/>
            <person name="Morin E."/>
            <person name="Grelet G."/>
            <person name="Kuo A."/>
            <person name="Kohler A."/>
            <person name="Daghino S."/>
            <person name="Barry K."/>
            <person name="Choi C."/>
            <person name="Cichocki N."/>
            <person name="Clum A."/>
            <person name="Copeland A."/>
            <person name="Hainaut M."/>
            <person name="Haridas S."/>
            <person name="Labutti K."/>
            <person name="Lindquist E."/>
            <person name="Lipzen A."/>
            <person name="Khouja H.-R."/>
            <person name="Murat C."/>
            <person name="Ohm R."/>
            <person name="Olson A."/>
            <person name="Spatafora J."/>
            <person name="Veneault-Fourrey C."/>
            <person name="Henrissat B."/>
            <person name="Grigoriev I."/>
            <person name="Martin F."/>
            <person name="Perotto S."/>
        </authorList>
    </citation>
    <scope>NUCLEOTIDE SEQUENCE [LARGE SCALE GENOMIC DNA]</scope>
    <source>
        <strain evidence="7 8">E</strain>
    </source>
</reference>
<sequence>MDINNTSVIKDPIAGSGLAASQDIGIGDVIIQLSSPYLLVVEKEALDKVCSFCLIEASPLKDAPPLKRCSACKVPRYCSSECHKKDWLAGHLKECPILKSLPDIPPTPVRALIQLLLQHQHGASLNPRWAALESHVENLKMNRKRWDDIVLQAQGAVAFSKSPQDRIELAIQVLCRMITNAFRATLADDTPVGLCFEPILALANHSCSPNAVVVFNGRSVALRALESIGEGEQVFISYITATEDRTSRQTNLKQRYFFDCQCGKCSKDESPYSTFLRYAPKAEGRVDLLCNSDSLTRNAENLVSRYKRTNVGGGCPIDFSKATSYLQQSQTMNTYPGAKTPVLKKAACACEPDRGEFALHPVPKIMHEIYLNYLDGRDWLDALVILLFLFLECDVYNYPQPHHPVRIIRLISIARLLKEISTRSPLANKASAGDAKLQPKLHRAIEDFDWINSVHAIMILVVEQAPKSHGKDSIFMRRVEAELRSVEEAKRLRREVGGRLREWMTDANSAEGKKEAKTIMEALRKLSECAWELVTTTP</sequence>
<dbReference type="InterPro" id="IPR002893">
    <property type="entry name" value="Znf_MYND"/>
</dbReference>
<dbReference type="EMBL" id="KZ613919">
    <property type="protein sequence ID" value="PMD49818.1"/>
    <property type="molecule type" value="Genomic_DNA"/>
</dbReference>
<feature type="domain" description="SET" evidence="5">
    <location>
        <begin position="4"/>
        <end position="239"/>
    </location>
</feature>
<name>A0A2J6SGC3_9HELO</name>
<dbReference type="GeneID" id="36594265"/>
<dbReference type="PROSITE" id="PS50865">
    <property type="entry name" value="ZF_MYND_2"/>
    <property type="match status" value="1"/>
</dbReference>
<dbReference type="Gene3D" id="1.10.220.160">
    <property type="match status" value="1"/>
</dbReference>
<dbReference type="InParanoid" id="A0A2J6SGC3"/>
<evidence type="ECO:0000259" key="5">
    <source>
        <dbReference type="PROSITE" id="PS50280"/>
    </source>
</evidence>
<evidence type="ECO:0000313" key="8">
    <source>
        <dbReference type="Proteomes" id="UP000235371"/>
    </source>
</evidence>
<dbReference type="SMART" id="SM00317">
    <property type="entry name" value="SET"/>
    <property type="match status" value="1"/>
</dbReference>
<evidence type="ECO:0000256" key="4">
    <source>
        <dbReference type="PROSITE-ProRule" id="PRU00134"/>
    </source>
</evidence>
<dbReference type="PROSITE" id="PS01360">
    <property type="entry name" value="ZF_MYND_1"/>
    <property type="match status" value="1"/>
</dbReference>
<dbReference type="AlphaFoldDB" id="A0A2J6SGC3"/>
<evidence type="ECO:0000256" key="2">
    <source>
        <dbReference type="ARBA" id="ARBA00022771"/>
    </source>
</evidence>
<evidence type="ECO:0000313" key="7">
    <source>
        <dbReference type="EMBL" id="PMD49818.1"/>
    </source>
</evidence>
<evidence type="ECO:0000256" key="3">
    <source>
        <dbReference type="ARBA" id="ARBA00022833"/>
    </source>
</evidence>
<keyword evidence="1" id="KW-0479">Metal-binding</keyword>
<keyword evidence="8" id="KW-1185">Reference proteome</keyword>
<keyword evidence="3" id="KW-0862">Zinc</keyword>
<dbReference type="PANTHER" id="PTHR12197:SF251">
    <property type="entry name" value="EG:BACR7C10.4 PROTEIN"/>
    <property type="match status" value="1"/>
</dbReference>